<comment type="caution">
    <text evidence="1">The sequence shown here is derived from an EMBL/GenBank/DDBJ whole genome shotgun (WGS) entry which is preliminary data.</text>
</comment>
<evidence type="ECO:0000313" key="2">
    <source>
        <dbReference type="Proteomes" id="UP000789860"/>
    </source>
</evidence>
<keyword evidence="2" id="KW-1185">Reference proteome</keyword>
<reference evidence="1" key="1">
    <citation type="submission" date="2021-06" db="EMBL/GenBank/DDBJ databases">
        <authorList>
            <person name="Kallberg Y."/>
            <person name="Tangrot J."/>
            <person name="Rosling A."/>
        </authorList>
    </citation>
    <scope>NUCLEOTIDE SEQUENCE</scope>
    <source>
        <strain evidence="1">AU212A</strain>
    </source>
</reference>
<sequence>MLKRFLSQKVVVNDKLSSSNRRSARNSRYWTRLELRVLENLVSKYGQDWKKVAEHIPDRMASECESQYLIMSSSDYFSSRVKAKNTRVKGTRTKLKSKPILTEEECEFLNNLIGKYGCRWSKISKHFPTKSLNSIESFVRKNPNKFSSIFKFPERLRKHRSWTESEMKLLNNLIMKYGRNYDAISRRILGRTSEAVSRFLPRHSPDLPALRNANILRWFKSSSLWTDRETRTLNDLVEQYGNDWFLISSKIYGRTAFACQDKFYACWQPNKNKKELVLHSWPQEAIQILDYLISKYGKWQIIPILLPGMTPFHYYMRSATNIWGWRNHEISLLKDLIQKYGHDWKKIKAYLPHKRINSIELHVKTNSQLYNIEDHKNRSELYEIGQNFGVQRRWSADELRRLLELRSQYETDWCNISEGLPGRSPSACFYKYQVMTRLLLKVGKDWHSSSIIQVQDFFQKYGPDWELISQNVPDKSPVEIQQLVNDNPIFFSNPGFDRHFIDTTRKKATQPWSEEDIVKLKNLVEIHGKDWNKIGSQLAGKTCEECEEYYTNHLTISENNDKAWTEKEKQSLKDLLEKYGTDYDRIARFIPGKSQESIRSYVTIHKQELLPKELEMYVNESNVPPWTEDEENKLINLVRLYREEWKMISDYLPERSPIACKRKYYTILHPNLPKVEATS</sequence>
<organism evidence="1 2">
    <name type="scientific">Scutellospora calospora</name>
    <dbReference type="NCBI Taxonomy" id="85575"/>
    <lineage>
        <taxon>Eukaryota</taxon>
        <taxon>Fungi</taxon>
        <taxon>Fungi incertae sedis</taxon>
        <taxon>Mucoromycota</taxon>
        <taxon>Glomeromycotina</taxon>
        <taxon>Glomeromycetes</taxon>
        <taxon>Diversisporales</taxon>
        <taxon>Gigasporaceae</taxon>
        <taxon>Scutellospora</taxon>
    </lineage>
</organism>
<dbReference type="EMBL" id="CAJVPM010000002">
    <property type="protein sequence ID" value="CAG8433981.1"/>
    <property type="molecule type" value="Genomic_DNA"/>
</dbReference>
<protein>
    <submittedName>
        <fullName evidence="1">488_t:CDS:1</fullName>
    </submittedName>
</protein>
<gene>
    <name evidence="1" type="ORF">SCALOS_LOCUS8</name>
</gene>
<accession>A0ACA9JTL5</accession>
<name>A0ACA9JTL5_9GLOM</name>
<evidence type="ECO:0000313" key="1">
    <source>
        <dbReference type="EMBL" id="CAG8433981.1"/>
    </source>
</evidence>
<dbReference type="Proteomes" id="UP000789860">
    <property type="component" value="Unassembled WGS sequence"/>
</dbReference>
<proteinExistence type="predicted"/>